<dbReference type="EMBL" id="DQWE01000419">
    <property type="protein sequence ID" value="HDI83926.1"/>
    <property type="molecule type" value="Genomic_DNA"/>
</dbReference>
<dbReference type="Proteomes" id="UP000885847">
    <property type="component" value="Unassembled WGS sequence"/>
</dbReference>
<sequence>MHWFFIDTGFRDPYFNMAFDEALMDFVRERGVPVLRFFNFSPEAITIGFHQRVGEWLISLKEKGIPFVRRPTGGRAVIHSGDFTYSITFTRDDPLIGGETVLDSYKKIAEGFKRAFDMLGVQVDIVRGRGQGDDQLCFSAPSWYEFTHKGRKLIGSAQVRRENVALQQGTLMIKRPGEPFPEVKGMVSLSEALGRDITLDEVKEAVKNGFSEAFGINFVPLPDIDNIPYEKYRSDEWNFK</sequence>
<dbReference type="InterPro" id="IPR004143">
    <property type="entry name" value="BPL_LPL_catalytic"/>
</dbReference>
<evidence type="ECO:0000259" key="1">
    <source>
        <dbReference type="PROSITE" id="PS51733"/>
    </source>
</evidence>
<comment type="caution">
    <text evidence="2">The sequence shown here is derived from an EMBL/GenBank/DDBJ whole genome shotgun (WGS) entry which is preliminary data.</text>
</comment>
<dbReference type="SUPFAM" id="SSF55681">
    <property type="entry name" value="Class II aaRS and biotin synthetases"/>
    <property type="match status" value="1"/>
</dbReference>
<dbReference type="CDD" id="cd16443">
    <property type="entry name" value="LplA"/>
    <property type="match status" value="1"/>
</dbReference>
<dbReference type="GO" id="GO:0016874">
    <property type="term" value="F:ligase activity"/>
    <property type="evidence" value="ECO:0007669"/>
    <property type="project" value="UniProtKB-KW"/>
</dbReference>
<name>A0A7C0VD89_UNCW3</name>
<proteinExistence type="predicted"/>
<organism evidence="2">
    <name type="scientific">candidate division WOR-3 bacterium</name>
    <dbReference type="NCBI Taxonomy" id="2052148"/>
    <lineage>
        <taxon>Bacteria</taxon>
        <taxon>Bacteria division WOR-3</taxon>
    </lineage>
</organism>
<evidence type="ECO:0000313" key="2">
    <source>
        <dbReference type="EMBL" id="HDI83926.1"/>
    </source>
</evidence>
<dbReference type="PROSITE" id="PS51733">
    <property type="entry name" value="BPL_LPL_CATALYTIC"/>
    <property type="match status" value="1"/>
</dbReference>
<dbReference type="PANTHER" id="PTHR43679:SF2">
    <property type="entry name" value="OCTANOYL-[GCVH]:PROTEIN N-OCTANOYLTRANSFERASE"/>
    <property type="match status" value="1"/>
</dbReference>
<dbReference type="AlphaFoldDB" id="A0A7C0VD89"/>
<dbReference type="PANTHER" id="PTHR43679">
    <property type="entry name" value="OCTANOYLTRANSFERASE LIPM-RELATED"/>
    <property type="match status" value="1"/>
</dbReference>
<keyword evidence="2" id="KW-0436">Ligase</keyword>
<dbReference type="InterPro" id="IPR050664">
    <property type="entry name" value="Octanoyltrans_LipM/LipL"/>
</dbReference>
<dbReference type="InterPro" id="IPR045864">
    <property type="entry name" value="aa-tRNA-synth_II/BPL/LPL"/>
</dbReference>
<feature type="domain" description="BPL/LPL catalytic" evidence="1">
    <location>
        <begin position="29"/>
        <end position="218"/>
    </location>
</feature>
<reference evidence="2" key="1">
    <citation type="journal article" date="2020" name="mSystems">
        <title>Genome- and Community-Level Interaction Insights into Carbon Utilization and Element Cycling Functions of Hydrothermarchaeota in Hydrothermal Sediment.</title>
        <authorList>
            <person name="Zhou Z."/>
            <person name="Liu Y."/>
            <person name="Xu W."/>
            <person name="Pan J."/>
            <person name="Luo Z.H."/>
            <person name="Li M."/>
        </authorList>
    </citation>
    <scope>NUCLEOTIDE SEQUENCE [LARGE SCALE GENOMIC DNA]</scope>
    <source>
        <strain evidence="2">HyVt-102</strain>
    </source>
</reference>
<accession>A0A7C0VD89</accession>
<protein>
    <submittedName>
        <fullName evidence="2">Lipoate--protein ligase family protein</fullName>
    </submittedName>
</protein>
<dbReference type="Gene3D" id="3.30.930.10">
    <property type="entry name" value="Bira Bifunctional Protein, Domain 2"/>
    <property type="match status" value="1"/>
</dbReference>
<gene>
    <name evidence="2" type="ORF">ENF18_09080</name>
</gene>
<feature type="non-terminal residue" evidence="2">
    <location>
        <position position="240"/>
    </location>
</feature>
<dbReference type="Pfam" id="PF21948">
    <property type="entry name" value="LplA-B_cat"/>
    <property type="match status" value="1"/>
</dbReference>